<dbReference type="EMBL" id="AFWF01000007">
    <property type="protein sequence ID" value="EGU48881.1"/>
    <property type="molecule type" value="Genomic_DNA"/>
</dbReference>
<sequence>MAQQSMIAVSLISYRAQKRLRYMPLESIDLLTSQNSLLSRIHFNSHCIDGSTLSTFTAKL</sequence>
<protein>
    <submittedName>
        <fullName evidence="1">Uncharacterized protein</fullName>
    </submittedName>
</protein>
<accession>F9RWW7</accession>
<evidence type="ECO:0000313" key="1">
    <source>
        <dbReference type="EMBL" id="EGU48881.1"/>
    </source>
</evidence>
<gene>
    <name evidence="1" type="ORF">VII00023_13767</name>
</gene>
<keyword evidence="2" id="KW-1185">Reference proteome</keyword>
<reference evidence="1 2" key="1">
    <citation type="journal article" date="2012" name="Int. J. Syst. Evol. Microbiol.">
        <title>Vibrio caribbeanicus sp. nov., isolated from the marine sponge Scleritoderma cyanea.</title>
        <authorList>
            <person name="Hoffmann M."/>
            <person name="Monday S.R."/>
            <person name="Allard M.W."/>
            <person name="Strain E.A."/>
            <person name="Whittaker P."/>
            <person name="Naum M."/>
            <person name="McCarthy P.J."/>
            <person name="Lopez J.V."/>
            <person name="Fischer M."/>
            <person name="Brown E.W."/>
        </authorList>
    </citation>
    <scope>NUCLEOTIDE SEQUENCE [LARGE SCALE GENOMIC DNA]</scope>
    <source>
        <strain evidence="1 2">ATCC 700023</strain>
    </source>
</reference>
<organism evidence="1 2">
    <name type="scientific">Vibrio ichthyoenteri ATCC 700023</name>
    <dbReference type="NCBI Taxonomy" id="870968"/>
    <lineage>
        <taxon>Bacteria</taxon>
        <taxon>Pseudomonadati</taxon>
        <taxon>Pseudomonadota</taxon>
        <taxon>Gammaproteobacteria</taxon>
        <taxon>Vibrionales</taxon>
        <taxon>Vibrionaceae</taxon>
        <taxon>Vibrio</taxon>
    </lineage>
</organism>
<comment type="caution">
    <text evidence="1">The sequence shown here is derived from an EMBL/GenBank/DDBJ whole genome shotgun (WGS) entry which is preliminary data.</text>
</comment>
<name>F9RWW7_9VIBR</name>
<dbReference type="AlphaFoldDB" id="F9RWW7"/>
<proteinExistence type="predicted"/>
<dbReference type="Proteomes" id="UP000004605">
    <property type="component" value="Unassembled WGS sequence"/>
</dbReference>
<evidence type="ECO:0000313" key="2">
    <source>
        <dbReference type="Proteomes" id="UP000004605"/>
    </source>
</evidence>